<name>A0ABU8MR32_9PSEU</name>
<dbReference type="Gene3D" id="3.20.20.370">
    <property type="entry name" value="Glycoside hydrolase/deacetylase"/>
    <property type="match status" value="1"/>
</dbReference>
<protein>
    <submittedName>
        <fullName evidence="2">DUF2334 domain-containing protein</fullName>
    </submittedName>
</protein>
<evidence type="ECO:0000313" key="2">
    <source>
        <dbReference type="EMBL" id="MEJ2869778.1"/>
    </source>
</evidence>
<reference evidence="2 3" key="1">
    <citation type="submission" date="2024-03" db="EMBL/GenBank/DDBJ databases">
        <title>Actinomycetospora sp. OC33-EN08, a novel actinomycete isolated from wild orchid (Aerides multiflora).</title>
        <authorList>
            <person name="Suriyachadkun C."/>
        </authorList>
    </citation>
    <scope>NUCLEOTIDE SEQUENCE [LARGE SCALE GENOMIC DNA]</scope>
    <source>
        <strain evidence="2 3">OC33-EN08</strain>
    </source>
</reference>
<feature type="region of interest" description="Disordered" evidence="1">
    <location>
        <begin position="143"/>
        <end position="167"/>
    </location>
</feature>
<keyword evidence="3" id="KW-1185">Reference proteome</keyword>
<dbReference type="InterPro" id="IPR011330">
    <property type="entry name" value="Glyco_hydro/deAcase_b/a-brl"/>
</dbReference>
<organism evidence="2 3">
    <name type="scientific">Actinomycetospora aurantiaca</name>
    <dbReference type="NCBI Taxonomy" id="3129233"/>
    <lineage>
        <taxon>Bacteria</taxon>
        <taxon>Bacillati</taxon>
        <taxon>Actinomycetota</taxon>
        <taxon>Actinomycetes</taxon>
        <taxon>Pseudonocardiales</taxon>
        <taxon>Pseudonocardiaceae</taxon>
        <taxon>Actinomycetospora</taxon>
    </lineage>
</organism>
<dbReference type="Pfam" id="PF10096">
    <property type="entry name" value="DUF2334"/>
    <property type="match status" value="1"/>
</dbReference>
<proteinExistence type="predicted"/>
<comment type="caution">
    <text evidence="2">The sequence shown here is derived from an EMBL/GenBank/DDBJ whole genome shotgun (WGS) entry which is preliminary data.</text>
</comment>
<dbReference type="SUPFAM" id="SSF88713">
    <property type="entry name" value="Glycoside hydrolase/deacetylase"/>
    <property type="match status" value="1"/>
</dbReference>
<accession>A0ABU8MR32</accession>
<evidence type="ECO:0000313" key="3">
    <source>
        <dbReference type="Proteomes" id="UP001385809"/>
    </source>
</evidence>
<sequence>MLPSHARLLVSVTGLAPGAPLGAAVGLCDALDARRVPLTLLVGPRPHPEVTAFAAARRRAGDAVLLHGFRSVHDDARPYRRLPLLEARLRLAGASRSSEALGLAVDGFAAPGWTASPGTRRALAETGLDLLLDDAGVHRLGPLGVPTTSVAGPVTEPGRTERSSLRTRLTRTRRPEPAAALLHLTLGAVQDPGALLAAVDAALAAGALPTAATDLVGRRANRRTADGSVDPELWSTTA</sequence>
<dbReference type="RefSeq" id="WP_337696356.1">
    <property type="nucleotide sequence ID" value="NZ_JBBEGN010000009.1"/>
</dbReference>
<dbReference type="InterPro" id="IPR018763">
    <property type="entry name" value="DUF2334"/>
</dbReference>
<dbReference type="EMBL" id="JBBEGN010000009">
    <property type="protein sequence ID" value="MEJ2869778.1"/>
    <property type="molecule type" value="Genomic_DNA"/>
</dbReference>
<gene>
    <name evidence="2" type="ORF">WCD74_18565</name>
</gene>
<dbReference type="Proteomes" id="UP001385809">
    <property type="component" value="Unassembled WGS sequence"/>
</dbReference>
<evidence type="ECO:0000256" key="1">
    <source>
        <dbReference type="SAM" id="MobiDB-lite"/>
    </source>
</evidence>